<reference evidence="2 3" key="1">
    <citation type="submission" date="2016-11" db="EMBL/GenBank/DDBJ databases">
        <authorList>
            <person name="Jaros S."/>
            <person name="Januszkiewicz K."/>
            <person name="Wedrychowicz H."/>
        </authorList>
    </citation>
    <scope>NUCLEOTIDE SEQUENCE [LARGE SCALE GENOMIC DNA]</scope>
    <source>
        <strain evidence="2 3">DSM 26897</strain>
    </source>
</reference>
<keyword evidence="3" id="KW-1185">Reference proteome</keyword>
<name>A0A1M5D4U9_9BACT</name>
<protein>
    <submittedName>
        <fullName evidence="2">Uncharacterized protein</fullName>
    </submittedName>
</protein>
<gene>
    <name evidence="2" type="ORF">SAMN05444008_11077</name>
</gene>
<dbReference type="STRING" id="1302690.BUE76_21090"/>
<proteinExistence type="predicted"/>
<dbReference type="Proteomes" id="UP000184368">
    <property type="component" value="Unassembled WGS sequence"/>
</dbReference>
<evidence type="ECO:0000256" key="1">
    <source>
        <dbReference type="SAM" id="MobiDB-lite"/>
    </source>
</evidence>
<organism evidence="2 3">
    <name type="scientific">Cnuella takakiae</name>
    <dbReference type="NCBI Taxonomy" id="1302690"/>
    <lineage>
        <taxon>Bacteria</taxon>
        <taxon>Pseudomonadati</taxon>
        <taxon>Bacteroidota</taxon>
        <taxon>Chitinophagia</taxon>
        <taxon>Chitinophagales</taxon>
        <taxon>Chitinophagaceae</taxon>
        <taxon>Cnuella</taxon>
    </lineage>
</organism>
<dbReference type="OrthoDB" id="711735at2"/>
<feature type="region of interest" description="Disordered" evidence="1">
    <location>
        <begin position="79"/>
        <end position="99"/>
    </location>
</feature>
<evidence type="ECO:0000313" key="3">
    <source>
        <dbReference type="Proteomes" id="UP000184368"/>
    </source>
</evidence>
<evidence type="ECO:0000313" key="2">
    <source>
        <dbReference type="EMBL" id="SHF61991.1"/>
    </source>
</evidence>
<dbReference type="AlphaFoldDB" id="A0A1M5D4U9"/>
<sequence>MQADAALSILQNQQRSAGDIDKLAALLNALVLHDFEGLVYFLYRVDVPEKEVRSILQQAPQEDAGRLLAALLLRRQAAKEQSRQQLRKDDTDIPEADRW</sequence>
<dbReference type="EMBL" id="FQUO01000010">
    <property type="protein sequence ID" value="SHF61991.1"/>
    <property type="molecule type" value="Genomic_DNA"/>
</dbReference>
<accession>A0A1M5D4U9</accession>
<dbReference type="RefSeq" id="WP_073044190.1">
    <property type="nucleotide sequence ID" value="NZ_FQUO01000010.1"/>
</dbReference>